<feature type="region of interest" description="Disordered" evidence="1">
    <location>
        <begin position="1"/>
        <end position="27"/>
    </location>
</feature>
<evidence type="ECO:0000313" key="3">
    <source>
        <dbReference type="Proteomes" id="UP000008555"/>
    </source>
</evidence>
<dbReference type="Proteomes" id="UP000008555">
    <property type="component" value="Chromosome"/>
</dbReference>
<accession>A9KC44</accession>
<name>A9KC44_COXBN</name>
<proteinExistence type="predicted"/>
<organism evidence="2 3">
    <name type="scientific">Coxiella burnetii (strain Dugway 5J108-111)</name>
    <dbReference type="NCBI Taxonomy" id="434922"/>
    <lineage>
        <taxon>Bacteria</taxon>
        <taxon>Pseudomonadati</taxon>
        <taxon>Pseudomonadota</taxon>
        <taxon>Gammaproteobacteria</taxon>
        <taxon>Legionellales</taxon>
        <taxon>Coxiellaceae</taxon>
        <taxon>Coxiella</taxon>
    </lineage>
</organism>
<dbReference type="RefSeq" id="WP_011996662.1">
    <property type="nucleotide sequence ID" value="NC_009727.1"/>
</dbReference>
<sequence length="42" mass="4677">MTLKSKKDESYAPPPPNGSSREKHNEIIVCPIPQVLMESPDI</sequence>
<reference evidence="2 3" key="1">
    <citation type="journal article" date="2009" name="Infect. Immun.">
        <title>Comparative genomics reveal extensive transposon-mediated genomic plasticity and diversity among potential effector proteins within the genus Coxiella.</title>
        <authorList>
            <person name="Beare P.A."/>
            <person name="Unsworth N."/>
            <person name="Andoh M."/>
            <person name="Voth D.E."/>
            <person name="Omsland A."/>
            <person name="Gilk S.D."/>
            <person name="Williams K.P."/>
            <person name="Sobral B.W."/>
            <person name="Kupko J.J.III."/>
            <person name="Porcella S.F."/>
            <person name="Samuel J.E."/>
            <person name="Heinzen R.A."/>
        </authorList>
    </citation>
    <scope>NUCLEOTIDE SEQUENCE [LARGE SCALE GENOMIC DNA]</scope>
    <source>
        <strain evidence="2 3">Dugway 5J108-111</strain>
    </source>
</reference>
<dbReference type="HOGENOM" id="CLU_3288238_0_0_6"/>
<feature type="compositionally biased region" description="Basic and acidic residues" evidence="1">
    <location>
        <begin position="1"/>
        <end position="10"/>
    </location>
</feature>
<dbReference type="KEGG" id="cbd:CBUD_0636"/>
<evidence type="ECO:0000313" key="2">
    <source>
        <dbReference type="EMBL" id="ABS77215.1"/>
    </source>
</evidence>
<evidence type="ECO:0000256" key="1">
    <source>
        <dbReference type="SAM" id="MobiDB-lite"/>
    </source>
</evidence>
<gene>
    <name evidence="2" type="ordered locus">CBUD_0636</name>
</gene>
<protein>
    <submittedName>
        <fullName evidence="2">Uncharacterized protein</fullName>
    </submittedName>
</protein>
<dbReference type="AlphaFoldDB" id="A9KC44"/>
<dbReference type="EMBL" id="CP000733">
    <property type="protein sequence ID" value="ABS77215.1"/>
    <property type="molecule type" value="Genomic_DNA"/>
</dbReference>